<dbReference type="InterPro" id="IPR007712">
    <property type="entry name" value="RelE/ParE_toxin"/>
</dbReference>
<organism evidence="2 3">
    <name type="scientific">Candidatus Berkelbacteria bacterium CG10_big_fil_rev_8_21_14_0_10_43_13</name>
    <dbReference type="NCBI Taxonomy" id="1974514"/>
    <lineage>
        <taxon>Bacteria</taxon>
        <taxon>Candidatus Berkelbacteria</taxon>
    </lineage>
</organism>
<dbReference type="InterPro" id="IPR004386">
    <property type="entry name" value="Toxin_YafQ-like"/>
</dbReference>
<sequence>MNVVTLKSFDKALDRLNAKIKKTAIKRLMIFSEDPYQIRLNNHSLSGKWSGRRSINVSGDFRAIYQEVSEDEAVFVAIGTHSQLYR</sequence>
<dbReference type="AlphaFoldDB" id="A0A2H0W7E9"/>
<gene>
    <name evidence="2" type="ORF">COT78_00475</name>
</gene>
<dbReference type="Pfam" id="PF15738">
    <property type="entry name" value="YafQ_toxin"/>
    <property type="match status" value="1"/>
</dbReference>
<keyword evidence="1" id="KW-1277">Toxin-antitoxin system</keyword>
<evidence type="ECO:0000256" key="1">
    <source>
        <dbReference type="ARBA" id="ARBA00022649"/>
    </source>
</evidence>
<dbReference type="InterPro" id="IPR035093">
    <property type="entry name" value="RelE/ParE_toxin_dom_sf"/>
</dbReference>
<evidence type="ECO:0000313" key="2">
    <source>
        <dbReference type="EMBL" id="PIS08011.1"/>
    </source>
</evidence>
<evidence type="ECO:0000313" key="3">
    <source>
        <dbReference type="Proteomes" id="UP000231382"/>
    </source>
</evidence>
<dbReference type="Gene3D" id="3.30.2310.20">
    <property type="entry name" value="RelE-like"/>
    <property type="match status" value="1"/>
</dbReference>
<dbReference type="Proteomes" id="UP000231382">
    <property type="component" value="Unassembled WGS sequence"/>
</dbReference>
<dbReference type="SUPFAM" id="SSF143011">
    <property type="entry name" value="RelE-like"/>
    <property type="match status" value="1"/>
</dbReference>
<comment type="caution">
    <text evidence="2">The sequence shown here is derived from an EMBL/GenBank/DDBJ whole genome shotgun (WGS) entry which is preliminary data.</text>
</comment>
<accession>A0A2H0W7E9</accession>
<reference evidence="3" key="1">
    <citation type="submission" date="2017-09" db="EMBL/GenBank/DDBJ databases">
        <title>Depth-based differentiation of microbial function through sediment-hosted aquifers and enrichment of novel symbionts in the deep terrestrial subsurface.</title>
        <authorList>
            <person name="Probst A.J."/>
            <person name="Ladd B."/>
            <person name="Jarett J.K."/>
            <person name="Geller-Mcgrath D.E."/>
            <person name="Sieber C.M.K."/>
            <person name="Emerson J.B."/>
            <person name="Anantharaman K."/>
            <person name="Thomas B.C."/>
            <person name="Malmstrom R."/>
            <person name="Stieglmeier M."/>
            <person name="Klingl A."/>
            <person name="Woyke T."/>
            <person name="Ryan C.M."/>
            <person name="Banfield J.F."/>
        </authorList>
    </citation>
    <scope>NUCLEOTIDE SEQUENCE [LARGE SCALE GENOMIC DNA]</scope>
</reference>
<proteinExistence type="predicted"/>
<dbReference type="NCBIfam" id="TIGR02385">
    <property type="entry name" value="RelE_StbE"/>
    <property type="match status" value="1"/>
</dbReference>
<protein>
    <recommendedName>
        <fullName evidence="4">Type II toxin-antitoxin system mRNA interferase toxin, RelE/StbE family</fullName>
    </recommendedName>
</protein>
<name>A0A2H0W7E9_9BACT</name>
<dbReference type="EMBL" id="PEZW01000005">
    <property type="protein sequence ID" value="PIS08011.1"/>
    <property type="molecule type" value="Genomic_DNA"/>
</dbReference>
<evidence type="ECO:0008006" key="4">
    <source>
        <dbReference type="Google" id="ProtNLM"/>
    </source>
</evidence>